<evidence type="ECO:0000256" key="3">
    <source>
        <dbReference type="ARBA" id="ARBA00022821"/>
    </source>
</evidence>
<evidence type="ECO:0000313" key="11">
    <source>
        <dbReference type="Proteomes" id="UP000652761"/>
    </source>
</evidence>
<sequence>MESDLQSPGMQPPTYGKLVTVLSIDGGGIRGIIPATILTFLEKQLQALDGEDVRIADYFDVISGTSTGGLVTAMLAAPNQNNRPLFAAKDIIEFYLEHSPKIFPQMEYGFSGPKYDGKYLHKIIQEKLGVTKLHQTLTNVVVPTFDVKKLQPTIFSSYELKNGNCLDPMLSDICISTSAAPTYLPAHYFSVKTPQGGEKEFNLIDGGVAANNPALVAISEVTKEVFRGNTDFFPIKPMDYGRFLVISLGTGVPKQEEKYTAKAARKWGFLGWLLNDGATPLVDVFTNASADMVDIHISVVFQALHSEASYLRIQDDTLTGIASSVDISTKENLNNLVKIGEDLLEKPVSRINLETGSFEPVGDEKNKEALKRFAKILSDEKRLRDTRSPKSTREFIRL</sequence>
<dbReference type="Gene3D" id="3.40.1090.10">
    <property type="entry name" value="Cytosolic phospholipase A2 catalytic domain"/>
    <property type="match status" value="1"/>
</dbReference>
<evidence type="ECO:0000313" key="10">
    <source>
        <dbReference type="EMBL" id="MQM20086.1"/>
    </source>
</evidence>
<dbReference type="EMBL" id="NMUH01009470">
    <property type="protein sequence ID" value="MQM20086.1"/>
    <property type="molecule type" value="Genomic_DNA"/>
</dbReference>
<comment type="function">
    <text evidence="6">Possesses non-specific lipolytic acyl hydrolase (LAH) activity. Hydrolyzes phospholipids as well as galactolipids. May play a role in disease resistance.</text>
</comment>
<organism evidence="10 11">
    <name type="scientific">Colocasia esculenta</name>
    <name type="common">Wild taro</name>
    <name type="synonym">Arum esculentum</name>
    <dbReference type="NCBI Taxonomy" id="4460"/>
    <lineage>
        <taxon>Eukaryota</taxon>
        <taxon>Viridiplantae</taxon>
        <taxon>Streptophyta</taxon>
        <taxon>Embryophyta</taxon>
        <taxon>Tracheophyta</taxon>
        <taxon>Spermatophyta</taxon>
        <taxon>Magnoliopsida</taxon>
        <taxon>Liliopsida</taxon>
        <taxon>Araceae</taxon>
        <taxon>Aroideae</taxon>
        <taxon>Colocasieae</taxon>
        <taxon>Colocasia</taxon>
    </lineage>
</organism>
<dbReference type="SUPFAM" id="SSF52151">
    <property type="entry name" value="FabD/lysophospholipase-like"/>
    <property type="match status" value="1"/>
</dbReference>
<protein>
    <recommendedName>
        <fullName evidence="8">Patatin</fullName>
        <ecNumber evidence="8">3.1.1.-</ecNumber>
    </recommendedName>
</protein>
<comment type="domain">
    <text evidence="8">The nitrogen atoms of the two glycine residues in the GGXR motif define the oxyanion hole, and stabilize the oxyanion that forms during the nucleophilic attack by the catalytic serine during substrate cleavage.</text>
</comment>
<dbReference type="PANTHER" id="PTHR32176">
    <property type="entry name" value="XYLOSE ISOMERASE"/>
    <property type="match status" value="1"/>
</dbReference>
<dbReference type="FunFam" id="3.40.1090.10:FF:000005">
    <property type="entry name" value="Patatin"/>
    <property type="match status" value="1"/>
</dbReference>
<dbReference type="Proteomes" id="UP000652761">
    <property type="component" value="Unassembled WGS sequence"/>
</dbReference>
<dbReference type="CDD" id="cd07214">
    <property type="entry name" value="Pat17_isozyme_like"/>
    <property type="match status" value="1"/>
</dbReference>
<gene>
    <name evidence="10" type="ORF">Taro_053101</name>
</gene>
<keyword evidence="3" id="KW-0611">Plant defense</keyword>
<feature type="active site" description="Proton acceptor" evidence="7">
    <location>
        <position position="205"/>
    </location>
</feature>
<dbReference type="GO" id="GO:0016042">
    <property type="term" value="P:lipid catabolic process"/>
    <property type="evidence" value="ECO:0007669"/>
    <property type="project" value="UniProtKB-UniRule"/>
</dbReference>
<dbReference type="Pfam" id="PF01734">
    <property type="entry name" value="Patatin"/>
    <property type="match status" value="1"/>
</dbReference>
<dbReference type="AlphaFoldDB" id="A0A843XL75"/>
<name>A0A843XL75_COLES</name>
<comment type="similarity">
    <text evidence="1 8">Belongs to the patatin family.</text>
</comment>
<accession>A0A843XL75</accession>
<dbReference type="GO" id="GO:0006952">
    <property type="term" value="P:defense response"/>
    <property type="evidence" value="ECO:0007669"/>
    <property type="project" value="UniProtKB-KW"/>
</dbReference>
<evidence type="ECO:0000256" key="6">
    <source>
        <dbReference type="ARBA" id="ARBA00025642"/>
    </source>
</evidence>
<dbReference type="PROSITE" id="PS51635">
    <property type="entry name" value="PNPLA"/>
    <property type="match status" value="1"/>
</dbReference>
<evidence type="ECO:0000256" key="1">
    <source>
        <dbReference type="ARBA" id="ARBA00010240"/>
    </source>
</evidence>
<evidence type="ECO:0000256" key="8">
    <source>
        <dbReference type="RuleBase" id="RU361262"/>
    </source>
</evidence>
<feature type="short sequence motif" description="GXSXG" evidence="7">
    <location>
        <begin position="64"/>
        <end position="68"/>
    </location>
</feature>
<proteinExistence type="inferred from homology"/>
<evidence type="ECO:0000256" key="7">
    <source>
        <dbReference type="PROSITE-ProRule" id="PRU01161"/>
    </source>
</evidence>
<evidence type="ECO:0000259" key="9">
    <source>
        <dbReference type="PROSITE" id="PS51635"/>
    </source>
</evidence>
<keyword evidence="11" id="KW-1185">Reference proteome</keyword>
<evidence type="ECO:0000256" key="5">
    <source>
        <dbReference type="ARBA" id="ARBA00023098"/>
    </source>
</evidence>
<dbReference type="InterPro" id="IPR016035">
    <property type="entry name" value="Acyl_Trfase/lysoPLipase"/>
</dbReference>
<dbReference type="EC" id="3.1.1.-" evidence="8"/>
<feature type="short sequence motif" description="GXGXXG" evidence="7">
    <location>
        <begin position="26"/>
        <end position="31"/>
    </location>
</feature>
<feature type="short sequence motif" description="DGA/G" evidence="7">
    <location>
        <begin position="205"/>
        <end position="207"/>
    </location>
</feature>
<evidence type="ECO:0000256" key="2">
    <source>
        <dbReference type="ARBA" id="ARBA00022801"/>
    </source>
</evidence>
<dbReference type="PANTHER" id="PTHR32176:SF109">
    <property type="entry name" value="PATATIN-LIKE PROTEIN 2"/>
    <property type="match status" value="1"/>
</dbReference>
<dbReference type="GO" id="GO:0004620">
    <property type="term" value="F:phospholipase activity"/>
    <property type="evidence" value="ECO:0007669"/>
    <property type="project" value="TreeGrafter"/>
</dbReference>
<keyword evidence="2 7" id="KW-0378">Hydrolase</keyword>
<comment type="function">
    <text evidence="8">Lipolytic acyl hydrolase (LAH).</text>
</comment>
<feature type="active site" description="Nucleophile" evidence="7">
    <location>
        <position position="66"/>
    </location>
</feature>
<dbReference type="OrthoDB" id="1658288at2759"/>
<keyword evidence="4 7" id="KW-0442">Lipid degradation</keyword>
<keyword evidence="5 7" id="KW-0443">Lipid metabolism</keyword>
<comment type="caution">
    <text evidence="10">The sequence shown here is derived from an EMBL/GenBank/DDBJ whole genome shotgun (WGS) entry which is preliminary data.</text>
</comment>
<reference evidence="10" key="1">
    <citation type="submission" date="2017-07" db="EMBL/GenBank/DDBJ databases">
        <title>Taro Niue Genome Assembly and Annotation.</title>
        <authorList>
            <person name="Atibalentja N."/>
            <person name="Keating K."/>
            <person name="Fields C.J."/>
        </authorList>
    </citation>
    <scope>NUCLEOTIDE SEQUENCE</scope>
    <source>
        <strain evidence="10">Niue_2</strain>
        <tissue evidence="10">Leaf</tissue>
    </source>
</reference>
<dbReference type="InterPro" id="IPR002641">
    <property type="entry name" value="PNPLA_dom"/>
</dbReference>
<dbReference type="GO" id="GO:0047372">
    <property type="term" value="F:monoacylglycerol lipase activity"/>
    <property type="evidence" value="ECO:0007669"/>
    <property type="project" value="TreeGrafter"/>
</dbReference>
<feature type="domain" description="PNPLA" evidence="9">
    <location>
        <begin position="22"/>
        <end position="218"/>
    </location>
</feature>
<evidence type="ECO:0000256" key="4">
    <source>
        <dbReference type="ARBA" id="ARBA00022963"/>
    </source>
</evidence>